<dbReference type="PRINTS" id="PR00080">
    <property type="entry name" value="SDRFAMILY"/>
</dbReference>
<keyword evidence="2" id="KW-0560">Oxidoreductase</keyword>
<evidence type="ECO:0000313" key="5">
    <source>
        <dbReference type="Proteomes" id="UP000580474"/>
    </source>
</evidence>
<dbReference type="AlphaFoldDB" id="A0A840N8V5"/>
<dbReference type="PRINTS" id="PR00081">
    <property type="entry name" value="GDHRDH"/>
</dbReference>
<evidence type="ECO:0000313" key="4">
    <source>
        <dbReference type="EMBL" id="MBB5068064.1"/>
    </source>
</evidence>
<sequence>MTRTGPRTWLITGASRGLGRAFTEAALAAGDRVVAVSRDITPLDDSVERSGGRLVTFPLDVRDRAAVFAGADRAAEAFGGLDVVVNNAGIALLGMVEECAEQQAREHFDTNFFGALWVSQAVVPHLRASGGRLLQISSMGSGGGYAMTGMYGAAKAALDAMSGSLAMEVEPFGVKVTVVQPGGYETGLFTQGLTATEEDPAYAPLRAELFEMFTDSQDFDPSLAAKVLLQLADLEEPPKRIVLGGLAYDLVRDLERARSAELPKWEHLSRQAG</sequence>
<dbReference type="Gene3D" id="3.40.50.720">
    <property type="entry name" value="NAD(P)-binding Rossmann-like Domain"/>
    <property type="match status" value="1"/>
</dbReference>
<dbReference type="PANTHER" id="PTHR43976">
    <property type="entry name" value="SHORT CHAIN DEHYDROGENASE"/>
    <property type="match status" value="1"/>
</dbReference>
<dbReference type="InterPro" id="IPR051911">
    <property type="entry name" value="SDR_oxidoreductase"/>
</dbReference>
<dbReference type="NCBIfam" id="NF006114">
    <property type="entry name" value="PRK08263.1"/>
    <property type="match status" value="1"/>
</dbReference>
<proteinExistence type="inferred from homology"/>
<protein>
    <submittedName>
        <fullName evidence="4">NAD(P)-dependent dehydrogenase (Short-subunit alcohol dehydrogenase family)</fullName>
    </submittedName>
</protein>
<comment type="caution">
    <text evidence="4">The sequence shown here is derived from an EMBL/GenBank/DDBJ whole genome shotgun (WGS) entry which is preliminary data.</text>
</comment>
<dbReference type="InterPro" id="IPR002347">
    <property type="entry name" value="SDR_fam"/>
</dbReference>
<name>A0A840N8V5_9PSEU</name>
<dbReference type="GO" id="GO:0016491">
    <property type="term" value="F:oxidoreductase activity"/>
    <property type="evidence" value="ECO:0007669"/>
    <property type="project" value="UniProtKB-KW"/>
</dbReference>
<dbReference type="PANTHER" id="PTHR43976:SF16">
    <property type="entry name" value="SHORT-CHAIN DEHYDROGENASE_REDUCTASE FAMILY PROTEIN"/>
    <property type="match status" value="1"/>
</dbReference>
<keyword evidence="5" id="KW-1185">Reference proteome</keyword>
<organism evidence="4 5">
    <name type="scientific">Saccharopolyspora gloriosae</name>
    <dbReference type="NCBI Taxonomy" id="455344"/>
    <lineage>
        <taxon>Bacteria</taxon>
        <taxon>Bacillati</taxon>
        <taxon>Actinomycetota</taxon>
        <taxon>Actinomycetes</taxon>
        <taxon>Pseudonocardiales</taxon>
        <taxon>Pseudonocardiaceae</taxon>
        <taxon>Saccharopolyspora</taxon>
    </lineage>
</organism>
<comment type="similarity">
    <text evidence="1 3">Belongs to the short-chain dehydrogenases/reductases (SDR) family.</text>
</comment>
<dbReference type="SUPFAM" id="SSF51735">
    <property type="entry name" value="NAD(P)-binding Rossmann-fold domains"/>
    <property type="match status" value="1"/>
</dbReference>
<dbReference type="PROSITE" id="PS00061">
    <property type="entry name" value="ADH_SHORT"/>
    <property type="match status" value="1"/>
</dbReference>
<evidence type="ECO:0000256" key="3">
    <source>
        <dbReference type="RuleBase" id="RU000363"/>
    </source>
</evidence>
<reference evidence="4 5" key="1">
    <citation type="submission" date="2020-08" db="EMBL/GenBank/DDBJ databases">
        <title>Sequencing the genomes of 1000 actinobacteria strains.</title>
        <authorList>
            <person name="Klenk H.-P."/>
        </authorList>
    </citation>
    <scope>NUCLEOTIDE SEQUENCE [LARGE SCALE GENOMIC DNA]</scope>
    <source>
        <strain evidence="4 5">DSM 45582</strain>
    </source>
</reference>
<dbReference type="CDD" id="cd05374">
    <property type="entry name" value="17beta-HSD-like_SDR_c"/>
    <property type="match status" value="1"/>
</dbReference>
<dbReference type="EMBL" id="JACHIV010000001">
    <property type="protein sequence ID" value="MBB5068064.1"/>
    <property type="molecule type" value="Genomic_DNA"/>
</dbReference>
<accession>A0A840N8V5</accession>
<evidence type="ECO:0000256" key="2">
    <source>
        <dbReference type="ARBA" id="ARBA00023002"/>
    </source>
</evidence>
<evidence type="ECO:0000256" key="1">
    <source>
        <dbReference type="ARBA" id="ARBA00006484"/>
    </source>
</evidence>
<dbReference type="Proteomes" id="UP000580474">
    <property type="component" value="Unassembled WGS sequence"/>
</dbReference>
<dbReference type="InterPro" id="IPR036291">
    <property type="entry name" value="NAD(P)-bd_dom_sf"/>
</dbReference>
<gene>
    <name evidence="4" type="ORF">BJ969_001152</name>
</gene>
<dbReference type="Pfam" id="PF00106">
    <property type="entry name" value="adh_short"/>
    <property type="match status" value="1"/>
</dbReference>
<dbReference type="RefSeq" id="WP_184477824.1">
    <property type="nucleotide sequence ID" value="NZ_JACHIV010000001.1"/>
</dbReference>
<dbReference type="InterPro" id="IPR020904">
    <property type="entry name" value="Sc_DH/Rdtase_CS"/>
</dbReference>